<evidence type="ECO:0000256" key="6">
    <source>
        <dbReference type="SAM" id="SignalP"/>
    </source>
</evidence>
<feature type="chain" id="PRO_5045767421" evidence="6">
    <location>
        <begin position="23"/>
        <end position="345"/>
    </location>
</feature>
<dbReference type="Proteomes" id="UP001440599">
    <property type="component" value="Unassembled WGS sequence"/>
</dbReference>
<dbReference type="PROSITE" id="PS51257">
    <property type="entry name" value="PROKAR_LIPOPROTEIN"/>
    <property type="match status" value="1"/>
</dbReference>
<dbReference type="PANTHER" id="PTHR33376">
    <property type="match status" value="1"/>
</dbReference>
<evidence type="ECO:0000256" key="4">
    <source>
        <dbReference type="ARBA" id="ARBA00022729"/>
    </source>
</evidence>
<evidence type="ECO:0000256" key="5">
    <source>
        <dbReference type="SAM" id="Coils"/>
    </source>
</evidence>
<keyword evidence="3" id="KW-0813">Transport</keyword>
<dbReference type="InterPro" id="IPR004682">
    <property type="entry name" value="TRAP_DctP"/>
</dbReference>
<keyword evidence="8" id="KW-1185">Reference proteome</keyword>
<organism evidence="7 8">
    <name type="scientific">Flavonifractor hominis</name>
    <dbReference type="NCBI Taxonomy" id="3133178"/>
    <lineage>
        <taxon>Bacteria</taxon>
        <taxon>Bacillati</taxon>
        <taxon>Bacillota</taxon>
        <taxon>Clostridia</taxon>
        <taxon>Eubacteriales</taxon>
        <taxon>Oscillospiraceae</taxon>
        <taxon>Flavonifractor</taxon>
    </lineage>
</organism>
<comment type="caution">
    <text evidence="7">The sequence shown here is derived from an EMBL/GenBank/DDBJ whole genome shotgun (WGS) entry which is preliminary data.</text>
</comment>
<comment type="similarity">
    <text evidence="2">Belongs to the bacterial solute-binding protein 7 family.</text>
</comment>
<feature type="signal peptide" evidence="6">
    <location>
        <begin position="1"/>
        <end position="22"/>
    </location>
</feature>
<accession>A0ABV1ERT0</accession>
<dbReference type="EMBL" id="JBBMFT010000011">
    <property type="protein sequence ID" value="MEQ2457323.1"/>
    <property type="molecule type" value="Genomic_DNA"/>
</dbReference>
<evidence type="ECO:0000256" key="2">
    <source>
        <dbReference type="ARBA" id="ARBA00009023"/>
    </source>
</evidence>
<name>A0ABV1ERT0_9FIRM</name>
<dbReference type="CDD" id="cd13603">
    <property type="entry name" value="PBP2_TRAP_Siap_TeaA_like"/>
    <property type="match status" value="1"/>
</dbReference>
<feature type="coiled-coil region" evidence="5">
    <location>
        <begin position="285"/>
        <end position="312"/>
    </location>
</feature>
<evidence type="ECO:0000256" key="1">
    <source>
        <dbReference type="ARBA" id="ARBA00004196"/>
    </source>
</evidence>
<dbReference type="NCBIfam" id="NF037995">
    <property type="entry name" value="TRAP_S1"/>
    <property type="match status" value="1"/>
</dbReference>
<dbReference type="InterPro" id="IPR018389">
    <property type="entry name" value="DctP_fam"/>
</dbReference>
<keyword evidence="4 6" id="KW-0732">Signal</keyword>
<dbReference type="PANTHER" id="PTHR33376:SF4">
    <property type="entry name" value="SIALIC ACID-BINDING PERIPLASMIC PROTEIN SIAP"/>
    <property type="match status" value="1"/>
</dbReference>
<reference evidence="7 8" key="1">
    <citation type="submission" date="2024-03" db="EMBL/GenBank/DDBJ databases">
        <title>Human intestinal bacterial collection.</title>
        <authorList>
            <person name="Pauvert C."/>
            <person name="Hitch T.C.A."/>
            <person name="Clavel T."/>
        </authorList>
    </citation>
    <scope>NUCLEOTIDE SEQUENCE [LARGE SCALE GENOMIC DNA]</scope>
    <source>
        <strain evidence="7 8">CLA-AP-H34</strain>
    </source>
</reference>
<dbReference type="RefSeq" id="WP_349141120.1">
    <property type="nucleotide sequence ID" value="NZ_JBBMFT010000011.1"/>
</dbReference>
<evidence type="ECO:0000313" key="8">
    <source>
        <dbReference type="Proteomes" id="UP001440599"/>
    </source>
</evidence>
<comment type="subcellular location">
    <subcellularLocation>
        <location evidence="1">Cell envelope</location>
    </subcellularLocation>
</comment>
<dbReference type="NCBIfam" id="TIGR00787">
    <property type="entry name" value="dctP"/>
    <property type="match status" value="1"/>
</dbReference>
<evidence type="ECO:0000256" key="3">
    <source>
        <dbReference type="ARBA" id="ARBA00022448"/>
    </source>
</evidence>
<keyword evidence="5" id="KW-0175">Coiled coil</keyword>
<protein>
    <submittedName>
        <fullName evidence="7">TRAP transporter substrate-binding protein</fullName>
    </submittedName>
</protein>
<sequence>MKRSAALLGMFLSAALLLSACGAPGGAPSGGEEATFHLKLAGIKSEDDPATQAMKVFAEEVNANSGGSITVEVYPNSVLGTSNDLLSGMTDGTVEMMYNTLSCYAWMSGAERFNAVSAPFIWQDNDELQAFLDSEACQTWFEEAADTSGVRCLMARGELPPRQLTANRPVASAEDFVGLKIRTAESPLVQETMKRLGAQPVVIALNDLYMALRQGTADAQENNFMTVATSSFYEVQDYFMQTDYIRDVSAIFISDAVWDAMSADQQEVLRAAAEKAVETEETLIAEQMEDVMAVLRENMTEVEVDVASIQDKLGSAVYEEFDAAGELWPTGTIDTILAFKQSYES</sequence>
<dbReference type="Pfam" id="PF03480">
    <property type="entry name" value="DctP"/>
    <property type="match status" value="1"/>
</dbReference>
<dbReference type="InterPro" id="IPR038404">
    <property type="entry name" value="TRAP_DctP_sf"/>
</dbReference>
<evidence type="ECO:0000313" key="7">
    <source>
        <dbReference type="EMBL" id="MEQ2457323.1"/>
    </source>
</evidence>
<dbReference type="Gene3D" id="3.40.190.170">
    <property type="entry name" value="Bacterial extracellular solute-binding protein, family 7"/>
    <property type="match status" value="1"/>
</dbReference>
<proteinExistence type="inferred from homology"/>
<gene>
    <name evidence="7" type="ORF">WMO45_12420</name>
</gene>